<protein>
    <submittedName>
        <fullName evidence="1">Sulfur relay protein DsrC</fullName>
    </submittedName>
</protein>
<evidence type="ECO:0000313" key="2">
    <source>
        <dbReference type="Proteomes" id="UP000235015"/>
    </source>
</evidence>
<dbReference type="EMBL" id="PKUN01000021">
    <property type="protein sequence ID" value="PLX61209.1"/>
    <property type="molecule type" value="Genomic_DNA"/>
</dbReference>
<comment type="caution">
    <text evidence="1">The sequence shown here is derived from an EMBL/GenBank/DDBJ whole genome shotgun (WGS) entry which is preliminary data.</text>
</comment>
<gene>
    <name evidence="1" type="ORF">C0630_12515</name>
</gene>
<dbReference type="AlphaFoldDB" id="A0A2N6CVJ4"/>
<dbReference type="STRING" id="1111735.GCA_000428045_00321"/>
<accession>A0A2N6CVJ4</accession>
<sequence>MLLLSEVLIQSPDVDSFAELIEVIKIRRQSEMFFRIDVKPPFSDTPEDWEDRLEAAFT</sequence>
<organism evidence="1 2">
    <name type="scientific">Sedimenticola selenatireducens</name>
    <dbReference type="NCBI Taxonomy" id="191960"/>
    <lineage>
        <taxon>Bacteria</taxon>
        <taxon>Pseudomonadati</taxon>
        <taxon>Pseudomonadota</taxon>
        <taxon>Gammaproteobacteria</taxon>
        <taxon>Chromatiales</taxon>
        <taxon>Sedimenticolaceae</taxon>
        <taxon>Sedimenticola</taxon>
    </lineage>
</organism>
<dbReference type="RefSeq" id="WP_029131903.1">
    <property type="nucleotide sequence ID" value="NZ_CAXXYC010000004.1"/>
</dbReference>
<dbReference type="Proteomes" id="UP000235015">
    <property type="component" value="Unassembled WGS sequence"/>
</dbReference>
<proteinExistence type="predicted"/>
<name>A0A2N6CVJ4_9GAMM</name>
<reference evidence="1 2" key="1">
    <citation type="submission" date="2017-11" db="EMBL/GenBank/DDBJ databases">
        <title>Genome-resolved metagenomics identifies genetic mobility, metabolic interactions, and unexpected diversity in perchlorate-reducing communities.</title>
        <authorList>
            <person name="Barnum T.P."/>
            <person name="Figueroa I.A."/>
            <person name="Carlstrom C.I."/>
            <person name="Lucas L.N."/>
            <person name="Engelbrektson A.L."/>
            <person name="Coates J.D."/>
        </authorList>
    </citation>
    <scope>NUCLEOTIDE SEQUENCE [LARGE SCALE GENOMIC DNA]</scope>
    <source>
        <strain evidence="1">BM301</strain>
    </source>
</reference>
<evidence type="ECO:0000313" key="1">
    <source>
        <dbReference type="EMBL" id="PLX61209.1"/>
    </source>
</evidence>